<dbReference type="AlphaFoldDB" id="A0ABD1W7C8"/>
<protein>
    <submittedName>
        <fullName evidence="1">Uncharacterized protein</fullName>
    </submittedName>
</protein>
<name>A0ABD1W7C8_9LAMI</name>
<evidence type="ECO:0000313" key="2">
    <source>
        <dbReference type="Proteomes" id="UP001604277"/>
    </source>
</evidence>
<dbReference type="EMBL" id="JBFOLJ010000004">
    <property type="protein sequence ID" value="KAL2544763.1"/>
    <property type="molecule type" value="Genomic_DNA"/>
</dbReference>
<keyword evidence="2" id="KW-1185">Reference proteome</keyword>
<accession>A0ABD1W7C8</accession>
<dbReference type="Proteomes" id="UP001604277">
    <property type="component" value="Unassembled WGS sequence"/>
</dbReference>
<comment type="caution">
    <text evidence="1">The sequence shown here is derived from an EMBL/GenBank/DDBJ whole genome shotgun (WGS) entry which is preliminary data.</text>
</comment>
<organism evidence="1 2">
    <name type="scientific">Forsythia ovata</name>
    <dbReference type="NCBI Taxonomy" id="205694"/>
    <lineage>
        <taxon>Eukaryota</taxon>
        <taxon>Viridiplantae</taxon>
        <taxon>Streptophyta</taxon>
        <taxon>Embryophyta</taxon>
        <taxon>Tracheophyta</taxon>
        <taxon>Spermatophyta</taxon>
        <taxon>Magnoliopsida</taxon>
        <taxon>eudicotyledons</taxon>
        <taxon>Gunneridae</taxon>
        <taxon>Pentapetalae</taxon>
        <taxon>asterids</taxon>
        <taxon>lamiids</taxon>
        <taxon>Lamiales</taxon>
        <taxon>Oleaceae</taxon>
        <taxon>Forsythieae</taxon>
        <taxon>Forsythia</taxon>
    </lineage>
</organism>
<proteinExistence type="predicted"/>
<sequence>MNHEPTDLNVAEIWSDGSNGLNDISLALGEKANDFKIPRRPRGSVGRKKFEINQDSKQLGFSNSADQVDTVNAEINKHEDDGGPNDEIVKVVDISSGKVGSSKVKRRVGVDEVKESRTKAARRAKEEDCRVGVNNDGTSSEKRWSNIRKRKHLATGKCWQWNCIKED</sequence>
<reference evidence="2" key="1">
    <citation type="submission" date="2024-07" db="EMBL/GenBank/DDBJ databases">
        <title>Two chromosome-level genome assemblies of Korean endemic species Abeliophyllum distichum and Forsythia ovata (Oleaceae).</title>
        <authorList>
            <person name="Jang H."/>
        </authorList>
    </citation>
    <scope>NUCLEOTIDE SEQUENCE [LARGE SCALE GENOMIC DNA]</scope>
</reference>
<gene>
    <name evidence="1" type="ORF">Fot_13996</name>
</gene>
<evidence type="ECO:0000313" key="1">
    <source>
        <dbReference type="EMBL" id="KAL2544763.1"/>
    </source>
</evidence>